<accession>A0A4R6T5V8</accession>
<reference evidence="2 3" key="1">
    <citation type="submission" date="2019-03" db="EMBL/GenBank/DDBJ databases">
        <title>Genomic Encyclopedia of Type Strains, Phase III (KMG-III): the genomes of soil and plant-associated and newly described type strains.</title>
        <authorList>
            <person name="Whitman W."/>
        </authorList>
    </citation>
    <scope>NUCLEOTIDE SEQUENCE [LARGE SCALE GENOMIC DNA]</scope>
    <source>
        <strain evidence="2 3">CECT 8446</strain>
    </source>
</reference>
<evidence type="ECO:0000313" key="2">
    <source>
        <dbReference type="EMBL" id="TDQ18300.1"/>
    </source>
</evidence>
<dbReference type="RefSeq" id="WP_133551607.1">
    <property type="nucleotide sequence ID" value="NZ_SNYF01000005.1"/>
</dbReference>
<dbReference type="Proteomes" id="UP000294535">
    <property type="component" value="Unassembled WGS sequence"/>
</dbReference>
<name>A0A4R6T5V8_9BACT</name>
<dbReference type="Pfam" id="PF06439">
    <property type="entry name" value="3keto-disac_hyd"/>
    <property type="match status" value="1"/>
</dbReference>
<dbReference type="OrthoDB" id="9787527at2"/>
<dbReference type="Gene3D" id="2.60.120.560">
    <property type="entry name" value="Exo-inulinase, domain 1"/>
    <property type="match status" value="1"/>
</dbReference>
<organism evidence="2 3">
    <name type="scientific">Algoriphagus boseongensis</name>
    <dbReference type="NCBI Taxonomy" id="1442587"/>
    <lineage>
        <taxon>Bacteria</taxon>
        <taxon>Pseudomonadati</taxon>
        <taxon>Bacteroidota</taxon>
        <taxon>Cytophagia</taxon>
        <taxon>Cytophagales</taxon>
        <taxon>Cyclobacteriaceae</taxon>
        <taxon>Algoriphagus</taxon>
    </lineage>
</organism>
<dbReference type="EMBL" id="SNYF01000005">
    <property type="protein sequence ID" value="TDQ18300.1"/>
    <property type="molecule type" value="Genomic_DNA"/>
</dbReference>
<protein>
    <submittedName>
        <fullName evidence="2">Uncharacterized protein DUF1080</fullName>
    </submittedName>
</protein>
<sequence>MKIHISFIVILFFFSCQKAEKEAASSQAEEPDWQELFNGKDLTGWTPKIHHHDLGDNYANTFRVENGAIAVNYEEYDQFEDRFGHLFYEKSFASFHLVWEYRFTDQFLESAPSYTYRNSGVMFHSQAPETILKEQDWPISVEYQMLAEEKEGETRPTGNMCSPGTDVVFEGKIDERHCINSSSPTFKWDEWVKAELIVYGDSIVHHLVNGDTVLTYSFPQIGGGVANRFDPAIKVDGTPLKSGYIGLQSEGQGVLFKNIRIREL</sequence>
<dbReference type="AlphaFoldDB" id="A0A4R6T5V8"/>
<proteinExistence type="predicted"/>
<keyword evidence="3" id="KW-1185">Reference proteome</keyword>
<dbReference type="InterPro" id="IPR010496">
    <property type="entry name" value="AL/BT2_dom"/>
</dbReference>
<gene>
    <name evidence="2" type="ORF">DFQ04_0099</name>
</gene>
<evidence type="ECO:0000259" key="1">
    <source>
        <dbReference type="Pfam" id="PF06439"/>
    </source>
</evidence>
<dbReference type="PROSITE" id="PS51257">
    <property type="entry name" value="PROKAR_LIPOPROTEIN"/>
    <property type="match status" value="1"/>
</dbReference>
<comment type="caution">
    <text evidence="2">The sequence shown here is derived from an EMBL/GenBank/DDBJ whole genome shotgun (WGS) entry which is preliminary data.</text>
</comment>
<dbReference type="GO" id="GO:0016787">
    <property type="term" value="F:hydrolase activity"/>
    <property type="evidence" value="ECO:0007669"/>
    <property type="project" value="InterPro"/>
</dbReference>
<evidence type="ECO:0000313" key="3">
    <source>
        <dbReference type="Proteomes" id="UP000294535"/>
    </source>
</evidence>
<feature type="domain" description="3-keto-alpha-glucoside-1,2-lyase/3-keto-2-hydroxy-glucal hydratase" evidence="1">
    <location>
        <begin position="32"/>
        <end position="262"/>
    </location>
</feature>